<sequence>MALRLVALQVLVCYSVLADEAPIIALLQLQLDVQEVTHGAHEHEPPAGVCKTTFLEQDMTRPIEEIVAEQDDDGWCLFGSLGEWARQCAISRQRKTVRNFVDTWWPIYQDVLTRPEATRFTFRFPDGRSLTTRDHHSPLDDVDCFVNGWLALPRGQVVNNFTFLEEVSKAFCADLERSLPEYHRISINDLHLETQADNASFQELMKSSSTSGNLTASVIHGMRLHAASKCLLGGQGPGSPGVICDIANCAASTCLGPDGELLYAVLGECPDVRA</sequence>
<keyword evidence="3" id="KW-1185">Reference proteome</keyword>
<dbReference type="Proteomes" id="UP001642464">
    <property type="component" value="Unassembled WGS sequence"/>
</dbReference>
<comment type="caution">
    <text evidence="2">The sequence shown here is derived from an EMBL/GenBank/DDBJ whole genome shotgun (WGS) entry which is preliminary data.</text>
</comment>
<protein>
    <submittedName>
        <fullName evidence="2">Uncharacterized protein</fullName>
    </submittedName>
</protein>
<feature type="signal peptide" evidence="1">
    <location>
        <begin position="1"/>
        <end position="18"/>
    </location>
</feature>
<gene>
    <name evidence="2" type="ORF">SCF082_LOCUS16084</name>
</gene>
<reference evidence="2 3" key="1">
    <citation type="submission" date="2024-02" db="EMBL/GenBank/DDBJ databases">
        <authorList>
            <person name="Chen Y."/>
            <person name="Shah S."/>
            <person name="Dougan E. K."/>
            <person name="Thang M."/>
            <person name="Chan C."/>
        </authorList>
    </citation>
    <scope>NUCLEOTIDE SEQUENCE [LARGE SCALE GENOMIC DNA]</scope>
</reference>
<dbReference type="EMBL" id="CAXAMM010010335">
    <property type="protein sequence ID" value="CAK9023135.1"/>
    <property type="molecule type" value="Genomic_DNA"/>
</dbReference>
<evidence type="ECO:0000313" key="3">
    <source>
        <dbReference type="Proteomes" id="UP001642464"/>
    </source>
</evidence>
<accession>A0ABP0K9S4</accession>
<evidence type="ECO:0000313" key="2">
    <source>
        <dbReference type="EMBL" id="CAK9023135.1"/>
    </source>
</evidence>
<evidence type="ECO:0000256" key="1">
    <source>
        <dbReference type="SAM" id="SignalP"/>
    </source>
</evidence>
<feature type="chain" id="PRO_5045866666" evidence="1">
    <location>
        <begin position="19"/>
        <end position="274"/>
    </location>
</feature>
<keyword evidence="1" id="KW-0732">Signal</keyword>
<organism evidence="2 3">
    <name type="scientific">Durusdinium trenchii</name>
    <dbReference type="NCBI Taxonomy" id="1381693"/>
    <lineage>
        <taxon>Eukaryota</taxon>
        <taxon>Sar</taxon>
        <taxon>Alveolata</taxon>
        <taxon>Dinophyceae</taxon>
        <taxon>Suessiales</taxon>
        <taxon>Symbiodiniaceae</taxon>
        <taxon>Durusdinium</taxon>
    </lineage>
</organism>
<proteinExistence type="predicted"/>
<name>A0ABP0K9S4_9DINO</name>